<dbReference type="EC" id="5.4.99.-" evidence="5"/>
<dbReference type="OrthoDB" id="9807829at2"/>
<dbReference type="PANTHER" id="PTHR21600">
    <property type="entry name" value="MITOCHONDRIAL RNA PSEUDOURIDINE SYNTHASE"/>
    <property type="match status" value="1"/>
</dbReference>
<dbReference type="PANTHER" id="PTHR21600:SF44">
    <property type="entry name" value="RIBOSOMAL LARGE SUBUNIT PSEUDOURIDINE SYNTHASE D"/>
    <property type="match status" value="1"/>
</dbReference>
<dbReference type="GO" id="GO:0000455">
    <property type="term" value="P:enzyme-directed rRNA pseudouridine synthesis"/>
    <property type="evidence" value="ECO:0007669"/>
    <property type="project" value="TreeGrafter"/>
</dbReference>
<dbReference type="InterPro" id="IPR036986">
    <property type="entry name" value="S4_RNA-bd_sf"/>
</dbReference>
<evidence type="ECO:0000313" key="7">
    <source>
        <dbReference type="EMBL" id="PJZ24071.1"/>
    </source>
</evidence>
<feature type="domain" description="Pseudouridine synthase RsuA/RluA-like" evidence="6">
    <location>
        <begin position="92"/>
        <end position="251"/>
    </location>
</feature>
<reference evidence="7 8" key="1">
    <citation type="submission" date="2017-07" db="EMBL/GenBank/DDBJ databases">
        <title>Leptospira spp. isolated from tropical soils.</title>
        <authorList>
            <person name="Thibeaux R."/>
            <person name="Iraola G."/>
            <person name="Ferres I."/>
            <person name="Bierque E."/>
            <person name="Girault D."/>
            <person name="Soupe-Gilbert M.-E."/>
            <person name="Picardeau M."/>
            <person name="Goarant C."/>
        </authorList>
    </citation>
    <scope>NUCLEOTIDE SEQUENCE [LARGE SCALE GENOMIC DNA]</scope>
    <source>
        <strain evidence="7 8">MCA1-C-A1</strain>
    </source>
</reference>
<sequence length="312" mass="35214">MNLELHAEVNADSEGSRLDRFLKDYLGDEISRASIQHWIDSGWVKDGSGKIILKSSYKVAPGENFHISVPPKPPLNLSPVKMELEVLKETPQYLIIRKPAGIASHSGPGDRSATLVNGLLYKFKELSSIGGESRPGIVHRLDKPTEGIMIVAKNDHAHAKLSELFRRRNITKKYLAWVQGTLPEGEGTIDKPIGRHPIERLKMTVTPKGRASVTHYRILKTAVSKNGRKFSLIEADLETGRTHQIRVHFQSLRCPVVGDLLYSRNAALFENYGLLLLSYWLEFKDPFTGEEVQIVLEPPQRFENFENNLENF</sequence>
<proteinExistence type="inferred from homology"/>
<dbReference type="InterPro" id="IPR006225">
    <property type="entry name" value="PsdUridine_synth_RluC/D"/>
</dbReference>
<dbReference type="CDD" id="cd02869">
    <property type="entry name" value="PseudoU_synth_RluA_like"/>
    <property type="match status" value="1"/>
</dbReference>
<dbReference type="PROSITE" id="PS50889">
    <property type="entry name" value="S4"/>
    <property type="match status" value="1"/>
</dbReference>
<dbReference type="SUPFAM" id="SSF55120">
    <property type="entry name" value="Pseudouridine synthase"/>
    <property type="match status" value="1"/>
</dbReference>
<protein>
    <recommendedName>
        <fullName evidence="5">Pseudouridine synthase</fullName>
        <ecNumber evidence="5">5.4.99.-</ecNumber>
    </recommendedName>
</protein>
<evidence type="ECO:0000256" key="4">
    <source>
        <dbReference type="PROSITE-ProRule" id="PRU00182"/>
    </source>
</evidence>
<evidence type="ECO:0000313" key="8">
    <source>
        <dbReference type="Proteomes" id="UP000232196"/>
    </source>
</evidence>
<evidence type="ECO:0000256" key="5">
    <source>
        <dbReference type="RuleBase" id="RU362028"/>
    </source>
</evidence>
<dbReference type="InterPro" id="IPR020103">
    <property type="entry name" value="PsdUridine_synth_cat_dom_sf"/>
</dbReference>
<dbReference type="NCBIfam" id="TIGR00005">
    <property type="entry name" value="rluA_subfam"/>
    <property type="match status" value="1"/>
</dbReference>
<dbReference type="GO" id="GO:0003723">
    <property type="term" value="F:RNA binding"/>
    <property type="evidence" value="ECO:0007669"/>
    <property type="project" value="UniProtKB-KW"/>
</dbReference>
<gene>
    <name evidence="7" type="ORF">CH357_17115</name>
</gene>
<evidence type="ECO:0000256" key="3">
    <source>
        <dbReference type="PIRSR" id="PIRSR606225-1"/>
    </source>
</evidence>
<evidence type="ECO:0000259" key="6">
    <source>
        <dbReference type="Pfam" id="PF00849"/>
    </source>
</evidence>
<evidence type="ECO:0000256" key="2">
    <source>
        <dbReference type="ARBA" id="ARBA00023235"/>
    </source>
</evidence>
<dbReference type="SUPFAM" id="SSF55174">
    <property type="entry name" value="Alpha-L RNA-binding motif"/>
    <property type="match status" value="1"/>
</dbReference>
<comment type="catalytic activity">
    <reaction evidence="5">
        <text>a uridine in RNA = a pseudouridine in RNA</text>
        <dbReference type="Rhea" id="RHEA:48348"/>
        <dbReference type="Rhea" id="RHEA-COMP:12068"/>
        <dbReference type="Rhea" id="RHEA-COMP:12069"/>
        <dbReference type="ChEBI" id="CHEBI:65314"/>
        <dbReference type="ChEBI" id="CHEBI:65315"/>
    </reaction>
</comment>
<comment type="function">
    <text evidence="5">Responsible for synthesis of pseudouridine from uracil.</text>
</comment>
<keyword evidence="4" id="KW-0694">RNA-binding</keyword>
<keyword evidence="2 5" id="KW-0413">Isomerase</keyword>
<keyword evidence="8" id="KW-1185">Reference proteome</keyword>
<dbReference type="Gene3D" id="3.30.2350.10">
    <property type="entry name" value="Pseudouridine synthase"/>
    <property type="match status" value="1"/>
</dbReference>
<dbReference type="AlphaFoldDB" id="A0A2M9X8P1"/>
<dbReference type="InterPro" id="IPR006145">
    <property type="entry name" value="PsdUridine_synth_RsuA/RluA"/>
</dbReference>
<name>A0A2M9X8P1_9LEPT</name>
<dbReference type="InterPro" id="IPR050188">
    <property type="entry name" value="RluA_PseudoU_synthase"/>
</dbReference>
<dbReference type="Pfam" id="PF00849">
    <property type="entry name" value="PseudoU_synth_2"/>
    <property type="match status" value="1"/>
</dbReference>
<dbReference type="GO" id="GO:0009982">
    <property type="term" value="F:pseudouridine synthase activity"/>
    <property type="evidence" value="ECO:0007669"/>
    <property type="project" value="InterPro"/>
</dbReference>
<comment type="similarity">
    <text evidence="1 5">Belongs to the pseudouridine synthase RluA family.</text>
</comment>
<accession>A0A2M9X8P1</accession>
<dbReference type="Proteomes" id="UP000232196">
    <property type="component" value="Unassembled WGS sequence"/>
</dbReference>
<dbReference type="GO" id="GO:0140098">
    <property type="term" value="F:catalytic activity, acting on RNA"/>
    <property type="evidence" value="ECO:0007669"/>
    <property type="project" value="UniProtKB-ARBA"/>
</dbReference>
<evidence type="ECO:0000256" key="1">
    <source>
        <dbReference type="ARBA" id="ARBA00010876"/>
    </source>
</evidence>
<organism evidence="7 8">
    <name type="scientific">Leptospira hartskeerlii</name>
    <dbReference type="NCBI Taxonomy" id="2023177"/>
    <lineage>
        <taxon>Bacteria</taxon>
        <taxon>Pseudomonadati</taxon>
        <taxon>Spirochaetota</taxon>
        <taxon>Spirochaetia</taxon>
        <taxon>Leptospirales</taxon>
        <taxon>Leptospiraceae</taxon>
        <taxon>Leptospira</taxon>
    </lineage>
</organism>
<dbReference type="RefSeq" id="WP_100707989.1">
    <property type="nucleotide sequence ID" value="NZ_NPDL01000001.1"/>
</dbReference>
<comment type="caution">
    <text evidence="7">The sequence shown here is derived from an EMBL/GenBank/DDBJ whole genome shotgun (WGS) entry which is preliminary data.</text>
</comment>
<dbReference type="Gene3D" id="3.10.290.10">
    <property type="entry name" value="RNA-binding S4 domain"/>
    <property type="match status" value="1"/>
</dbReference>
<feature type="active site" evidence="3">
    <location>
        <position position="142"/>
    </location>
</feature>
<dbReference type="EMBL" id="NPDN01000010">
    <property type="protein sequence ID" value="PJZ24071.1"/>
    <property type="molecule type" value="Genomic_DNA"/>
</dbReference>
<dbReference type="CDD" id="cd00165">
    <property type="entry name" value="S4"/>
    <property type="match status" value="1"/>
</dbReference>